<dbReference type="Gene3D" id="1.10.10.10">
    <property type="entry name" value="Winged helix-like DNA-binding domain superfamily/Winged helix DNA-binding domain"/>
    <property type="match status" value="1"/>
</dbReference>
<keyword evidence="7" id="KW-0804">Transcription</keyword>
<comment type="cofactor">
    <cofactor evidence="1">
        <name>pyridoxal 5'-phosphate</name>
        <dbReference type="ChEBI" id="CHEBI:597326"/>
    </cofactor>
</comment>
<feature type="region of interest" description="Disordered" evidence="8">
    <location>
        <begin position="77"/>
        <end position="96"/>
    </location>
</feature>
<evidence type="ECO:0000256" key="2">
    <source>
        <dbReference type="ARBA" id="ARBA00005384"/>
    </source>
</evidence>
<organism evidence="10 11">
    <name type="scientific">Brevibacillus nitrificans</name>
    <dbReference type="NCBI Taxonomy" id="651560"/>
    <lineage>
        <taxon>Bacteria</taxon>
        <taxon>Bacillati</taxon>
        <taxon>Bacillota</taxon>
        <taxon>Bacilli</taxon>
        <taxon>Bacillales</taxon>
        <taxon>Paenibacillaceae</taxon>
        <taxon>Brevibacillus</taxon>
    </lineage>
</organism>
<name>A0A3M8DEZ1_9BACL</name>
<dbReference type="CDD" id="cd00609">
    <property type="entry name" value="AAT_like"/>
    <property type="match status" value="1"/>
</dbReference>
<dbReference type="PANTHER" id="PTHR46577">
    <property type="entry name" value="HTH-TYPE TRANSCRIPTIONAL REGULATORY PROTEIN GABR"/>
    <property type="match status" value="1"/>
</dbReference>
<dbReference type="Proteomes" id="UP000269573">
    <property type="component" value="Unassembled WGS sequence"/>
</dbReference>
<evidence type="ECO:0000256" key="6">
    <source>
        <dbReference type="ARBA" id="ARBA00023125"/>
    </source>
</evidence>
<evidence type="ECO:0000256" key="4">
    <source>
        <dbReference type="ARBA" id="ARBA00022898"/>
    </source>
</evidence>
<dbReference type="PANTHER" id="PTHR46577:SF2">
    <property type="entry name" value="TRANSCRIPTIONAL REGULATORY PROTEIN"/>
    <property type="match status" value="1"/>
</dbReference>
<dbReference type="InterPro" id="IPR036390">
    <property type="entry name" value="WH_DNA-bd_sf"/>
</dbReference>
<reference evidence="10 11" key="1">
    <citation type="submission" date="2018-10" db="EMBL/GenBank/DDBJ databases">
        <title>Phylogenomics of Brevibacillus.</title>
        <authorList>
            <person name="Dunlap C."/>
        </authorList>
    </citation>
    <scope>NUCLEOTIDE SEQUENCE [LARGE SCALE GENOMIC DNA]</scope>
    <source>
        <strain evidence="10 11">JCM 15774</strain>
    </source>
</reference>
<keyword evidence="4" id="KW-0663">Pyridoxal phosphate</keyword>
<evidence type="ECO:0000259" key="9">
    <source>
        <dbReference type="PROSITE" id="PS50949"/>
    </source>
</evidence>
<dbReference type="InterPro" id="IPR015422">
    <property type="entry name" value="PyrdxlP-dep_Trfase_small"/>
</dbReference>
<dbReference type="InterPro" id="IPR015421">
    <property type="entry name" value="PyrdxlP-dep_Trfase_major"/>
</dbReference>
<protein>
    <submittedName>
        <fullName evidence="10">PLP-dependent aminotransferase family protein</fullName>
    </submittedName>
</protein>
<dbReference type="Pfam" id="PF00155">
    <property type="entry name" value="Aminotran_1_2"/>
    <property type="match status" value="1"/>
</dbReference>
<dbReference type="Gene3D" id="3.90.1150.10">
    <property type="entry name" value="Aspartate Aminotransferase, domain 1"/>
    <property type="match status" value="1"/>
</dbReference>
<keyword evidence="6" id="KW-0238">DNA-binding</keyword>
<dbReference type="SUPFAM" id="SSF46785">
    <property type="entry name" value="Winged helix' DNA-binding domain"/>
    <property type="match status" value="1"/>
</dbReference>
<dbReference type="CDD" id="cd07377">
    <property type="entry name" value="WHTH_GntR"/>
    <property type="match status" value="1"/>
</dbReference>
<dbReference type="InterPro" id="IPR015424">
    <property type="entry name" value="PyrdxlP-dep_Trfase"/>
</dbReference>
<keyword evidence="11" id="KW-1185">Reference proteome</keyword>
<keyword evidence="5" id="KW-0805">Transcription regulation</keyword>
<accession>A0A3M8DEZ1</accession>
<dbReference type="PROSITE" id="PS50949">
    <property type="entry name" value="HTH_GNTR"/>
    <property type="match status" value="1"/>
</dbReference>
<keyword evidence="3 10" id="KW-0032">Aminotransferase</keyword>
<evidence type="ECO:0000313" key="10">
    <source>
        <dbReference type="EMBL" id="RNB86556.1"/>
    </source>
</evidence>
<sequence length="499" mass="56030">MHIDLDRHSGITLSEQIRTSIADRIQSGLLQEGEKLPSVRKLSKLLDVSLMTVFHAYELLEQEGLIDRIQGKGTFTLGKSKGSKHRPSQNDSGKPSLDWQNAVVDYLPRAQYWRMMQTPLLDVAKLSMAALHSSLIPTEWISKQFFQYAQLDSTLLTEYGPVQGDSKLRGAVLPYFREKSIAVSPNEIMILNGSQQGIDLVASTFVGPGDCVVLEEPAYPCTIDVLRKRGATVYTIPIDEEGMQVDRLAALCDTRPPKLIYTNPTYQNPTGTVMSARRRAQLLELAQSYNAIILEDDATSDLYFGTKPPPPPIKSMDRHGHVIYLKGISKFISPGCRIGFLIADGTFITRLVSSKGISDLGSPLITQKAILPFFTSNQLQKHLPVLREKLKERRDLVLQILNRMAPKSVQWTKPDGGLNIWLSLPPTMNADDLHTFALKEGISFLPGHVCFPTQQQYHHLRLSFSYLDMHSLERSLITLCRLLQDFTSSDQHSQRMMPM</sequence>
<dbReference type="SUPFAM" id="SSF53383">
    <property type="entry name" value="PLP-dependent transferases"/>
    <property type="match status" value="1"/>
</dbReference>
<evidence type="ECO:0000256" key="7">
    <source>
        <dbReference type="ARBA" id="ARBA00023163"/>
    </source>
</evidence>
<dbReference type="GO" id="GO:0003700">
    <property type="term" value="F:DNA-binding transcription factor activity"/>
    <property type="evidence" value="ECO:0007669"/>
    <property type="project" value="InterPro"/>
</dbReference>
<dbReference type="GO" id="GO:0030170">
    <property type="term" value="F:pyridoxal phosphate binding"/>
    <property type="evidence" value="ECO:0007669"/>
    <property type="project" value="InterPro"/>
</dbReference>
<dbReference type="InterPro" id="IPR036388">
    <property type="entry name" value="WH-like_DNA-bd_sf"/>
</dbReference>
<comment type="similarity">
    <text evidence="2">In the C-terminal section; belongs to the class-I pyridoxal-phosphate-dependent aminotransferase family.</text>
</comment>
<dbReference type="InterPro" id="IPR004839">
    <property type="entry name" value="Aminotransferase_I/II_large"/>
</dbReference>
<evidence type="ECO:0000256" key="5">
    <source>
        <dbReference type="ARBA" id="ARBA00023015"/>
    </source>
</evidence>
<evidence type="ECO:0000256" key="1">
    <source>
        <dbReference type="ARBA" id="ARBA00001933"/>
    </source>
</evidence>
<evidence type="ECO:0000313" key="11">
    <source>
        <dbReference type="Proteomes" id="UP000269573"/>
    </source>
</evidence>
<evidence type="ECO:0000256" key="8">
    <source>
        <dbReference type="SAM" id="MobiDB-lite"/>
    </source>
</evidence>
<dbReference type="RefSeq" id="WP_122923531.1">
    <property type="nucleotide sequence ID" value="NZ_RHHU01000005.1"/>
</dbReference>
<feature type="domain" description="HTH gntR-type" evidence="9">
    <location>
        <begin position="11"/>
        <end position="79"/>
    </location>
</feature>
<gene>
    <name evidence="10" type="ORF">EDM59_10240</name>
</gene>
<dbReference type="AlphaFoldDB" id="A0A3M8DEZ1"/>
<keyword evidence="10" id="KW-0808">Transferase</keyword>
<dbReference type="SMART" id="SM00345">
    <property type="entry name" value="HTH_GNTR"/>
    <property type="match status" value="1"/>
</dbReference>
<dbReference type="Gene3D" id="3.40.640.10">
    <property type="entry name" value="Type I PLP-dependent aspartate aminotransferase-like (Major domain)"/>
    <property type="match status" value="1"/>
</dbReference>
<dbReference type="GO" id="GO:0008483">
    <property type="term" value="F:transaminase activity"/>
    <property type="evidence" value="ECO:0007669"/>
    <property type="project" value="UniProtKB-KW"/>
</dbReference>
<dbReference type="InterPro" id="IPR051446">
    <property type="entry name" value="HTH_trans_reg/aminotransferase"/>
</dbReference>
<dbReference type="InterPro" id="IPR000524">
    <property type="entry name" value="Tscrpt_reg_HTH_GntR"/>
</dbReference>
<dbReference type="EMBL" id="RHHU01000005">
    <property type="protein sequence ID" value="RNB86556.1"/>
    <property type="molecule type" value="Genomic_DNA"/>
</dbReference>
<dbReference type="Pfam" id="PF00392">
    <property type="entry name" value="GntR"/>
    <property type="match status" value="1"/>
</dbReference>
<comment type="caution">
    <text evidence="10">The sequence shown here is derived from an EMBL/GenBank/DDBJ whole genome shotgun (WGS) entry which is preliminary data.</text>
</comment>
<evidence type="ECO:0000256" key="3">
    <source>
        <dbReference type="ARBA" id="ARBA00022576"/>
    </source>
</evidence>
<proteinExistence type="inferred from homology"/>
<dbReference type="GO" id="GO:0003677">
    <property type="term" value="F:DNA binding"/>
    <property type="evidence" value="ECO:0007669"/>
    <property type="project" value="UniProtKB-KW"/>
</dbReference>